<dbReference type="Pfam" id="PF00106">
    <property type="entry name" value="adh_short"/>
    <property type="match status" value="1"/>
</dbReference>
<proteinExistence type="predicted"/>
<dbReference type="AlphaFoldDB" id="A0A5J5K1K8"/>
<dbReference type="GO" id="GO:0016491">
    <property type="term" value="F:oxidoreductase activity"/>
    <property type="evidence" value="ECO:0007669"/>
    <property type="project" value="UniProtKB-KW"/>
</dbReference>
<keyword evidence="3" id="KW-1185">Reference proteome</keyword>
<evidence type="ECO:0000256" key="1">
    <source>
        <dbReference type="ARBA" id="ARBA00023002"/>
    </source>
</evidence>
<dbReference type="SUPFAM" id="SSF51735">
    <property type="entry name" value="NAD(P)-binding Rossmann-fold domains"/>
    <property type="match status" value="1"/>
</dbReference>
<keyword evidence="1" id="KW-0560">Oxidoreductase</keyword>
<reference evidence="2 3" key="1">
    <citation type="submission" date="2019-09" db="EMBL/GenBank/DDBJ databases">
        <title>Screening of Novel Bioactive Compounds from Soil-Associated.</title>
        <authorList>
            <person name="Gong X."/>
        </authorList>
    </citation>
    <scope>NUCLEOTIDE SEQUENCE [LARGE SCALE GENOMIC DNA]</scope>
    <source>
        <strain evidence="2 3">Gxj-6</strain>
    </source>
</reference>
<protein>
    <submittedName>
        <fullName evidence="2">SDR family NAD(P)-dependent oxidoreductase</fullName>
    </submittedName>
</protein>
<dbReference type="PANTHER" id="PTHR43157">
    <property type="entry name" value="PHOSPHATIDYLINOSITOL-GLYCAN BIOSYNTHESIS CLASS F PROTEIN-RELATED"/>
    <property type="match status" value="1"/>
</dbReference>
<dbReference type="Proteomes" id="UP000327011">
    <property type="component" value="Unassembled WGS sequence"/>
</dbReference>
<evidence type="ECO:0000313" key="3">
    <source>
        <dbReference type="Proteomes" id="UP000327011"/>
    </source>
</evidence>
<evidence type="ECO:0000313" key="2">
    <source>
        <dbReference type="EMBL" id="KAA9376532.1"/>
    </source>
</evidence>
<sequence length="269" mass="28415">MTRTAVVTGGSRGIGQAVAARLAGEGYRVVIVARDPVRGEAARAALPGDALLVVADLGETASVREAARAVLDACPRLDVLVHNAGVWPARREITADGVERAFAVNHLAPFLLNHLLEERLRESGTRVVQVSAGLYVKGRSDPGRTATGLDFHPIRTYADTKLCNLMTVPLFARRWQDAGVTIDAVHPGVIRTGLGARGGPLGLVLKAVKRTWDTPEAGARPVVRLALDASGGTGRYFEIDEETPLAPVARDAAVAETLWRQAAALTGTA</sequence>
<dbReference type="Gene3D" id="3.40.50.720">
    <property type="entry name" value="NAD(P)-binding Rossmann-like Domain"/>
    <property type="match status" value="1"/>
</dbReference>
<organism evidence="2 3">
    <name type="scientific">Microbispora cellulosiformans</name>
    <dbReference type="NCBI Taxonomy" id="2614688"/>
    <lineage>
        <taxon>Bacteria</taxon>
        <taxon>Bacillati</taxon>
        <taxon>Actinomycetota</taxon>
        <taxon>Actinomycetes</taxon>
        <taxon>Streptosporangiales</taxon>
        <taxon>Streptosporangiaceae</taxon>
        <taxon>Microbispora</taxon>
    </lineage>
</organism>
<dbReference type="PANTHER" id="PTHR43157:SF31">
    <property type="entry name" value="PHOSPHATIDYLINOSITOL-GLYCAN BIOSYNTHESIS CLASS F PROTEIN"/>
    <property type="match status" value="1"/>
</dbReference>
<name>A0A5J5K1K8_9ACTN</name>
<comment type="caution">
    <text evidence="2">The sequence shown here is derived from an EMBL/GenBank/DDBJ whole genome shotgun (WGS) entry which is preliminary data.</text>
</comment>
<dbReference type="EMBL" id="VYTZ01000008">
    <property type="protein sequence ID" value="KAA9376532.1"/>
    <property type="molecule type" value="Genomic_DNA"/>
</dbReference>
<dbReference type="PRINTS" id="PR00081">
    <property type="entry name" value="GDHRDH"/>
</dbReference>
<dbReference type="InterPro" id="IPR002347">
    <property type="entry name" value="SDR_fam"/>
</dbReference>
<gene>
    <name evidence="2" type="ORF">F5972_24320</name>
</gene>
<dbReference type="RefSeq" id="WP_150936172.1">
    <property type="nucleotide sequence ID" value="NZ_VYTZ01000008.1"/>
</dbReference>
<dbReference type="InterPro" id="IPR036291">
    <property type="entry name" value="NAD(P)-bd_dom_sf"/>
</dbReference>
<accession>A0A5J5K1K8</accession>